<protein>
    <recommendedName>
        <fullName evidence="1">F-box domain-containing protein</fullName>
    </recommendedName>
</protein>
<sequence length="581" mass="63641">MGQSPPVVLGRVNSLCDPFTFLSSSAFISGEGFRDQIAVEIVDYTAELPDECLAFVFQFLGPGDRNRCSLVCKRWFRVDGWSRHRLSLNAQSEIVSSLPSLFTRFDSVTKLALRCSRKSISLTDDALLTISIRCRNLTRLKLRGCREITDEGMSTFAKNSKKLRKLSCGSCMFGAKALNAVLDHCANLEELSVKRLRGIHDGAEPIGPGAAASSLKMICLKELVNGQSFAPLVLGSKNLKTVKIIHCLGDWDSVLQLIGNRNRNYKENLNCDINYGSSDSSRSPLMEIHLERLQVSDIGLSAISKCTKIENLHIVKTPECSNYGLVCVAENCKLLRKLHIDGWRTNRIGDEGLIAVAKHCSNLQELVLIGVNATHVSLSAIACNCSKLERLALCGSGTIGDTEIACIATKCMALKKLCIKGCPISDIAIEALGSGCPNLVKIKVRKCRGVSSDAGEWLREQRGSMLINMDACDTDCGFEASVSDIGVHETGEEVGQVTAVGASMSSNGRLALLRSKLGHFAAVIDMMSLACVELVPRISSPEEGRGPYPDYFSDPLNYLSHCFRRIHHRCRLHFKKLRLHC</sequence>
<dbReference type="GO" id="GO:0031146">
    <property type="term" value="P:SCF-dependent proteasomal ubiquitin-dependent protein catabolic process"/>
    <property type="evidence" value="ECO:0007669"/>
    <property type="project" value="TreeGrafter"/>
</dbReference>
<dbReference type="Proteomes" id="UP000239757">
    <property type="component" value="Unassembled WGS sequence"/>
</dbReference>
<evidence type="ECO:0000313" key="3">
    <source>
        <dbReference type="Proteomes" id="UP000239757"/>
    </source>
</evidence>
<dbReference type="AlphaFoldDB" id="A0A2P5XYF6"/>
<dbReference type="Pfam" id="PF13516">
    <property type="entry name" value="LRR_6"/>
    <property type="match status" value="1"/>
</dbReference>
<gene>
    <name evidence="2" type="ORF">GOBAR_AA12275</name>
</gene>
<dbReference type="InterPro" id="IPR001611">
    <property type="entry name" value="Leu-rich_rpt"/>
</dbReference>
<dbReference type="InterPro" id="IPR001810">
    <property type="entry name" value="F-box_dom"/>
</dbReference>
<dbReference type="CDD" id="cd22159">
    <property type="entry name" value="F-box_AtTIR1-like"/>
    <property type="match status" value="1"/>
</dbReference>
<dbReference type="InterPro" id="IPR036047">
    <property type="entry name" value="F-box-like_dom_sf"/>
</dbReference>
<dbReference type="InterPro" id="IPR041567">
    <property type="entry name" value="COI1_F-box"/>
</dbReference>
<dbReference type="Pfam" id="PF25372">
    <property type="entry name" value="DUF7885"/>
    <property type="match status" value="1"/>
</dbReference>
<reference evidence="2 3" key="1">
    <citation type="submission" date="2015-01" db="EMBL/GenBank/DDBJ databases">
        <title>Genome of allotetraploid Gossypium barbadense reveals genomic plasticity and fiber elongation in cotton evolution.</title>
        <authorList>
            <person name="Chen X."/>
            <person name="Liu X."/>
            <person name="Zhao B."/>
            <person name="Zheng H."/>
            <person name="Hu Y."/>
            <person name="Lu G."/>
            <person name="Yang C."/>
            <person name="Chen J."/>
            <person name="Shan C."/>
            <person name="Zhang L."/>
            <person name="Zhou Y."/>
            <person name="Wang L."/>
            <person name="Guo W."/>
            <person name="Bai Y."/>
            <person name="Ruan J."/>
            <person name="Shangguan X."/>
            <person name="Mao Y."/>
            <person name="Jiang J."/>
            <person name="Zhu Y."/>
            <person name="Lei J."/>
            <person name="Kang H."/>
            <person name="Chen S."/>
            <person name="He X."/>
            <person name="Wang R."/>
            <person name="Wang Y."/>
            <person name="Chen J."/>
            <person name="Wang L."/>
            <person name="Yu S."/>
            <person name="Wang B."/>
            <person name="Wei J."/>
            <person name="Song S."/>
            <person name="Lu X."/>
            <person name="Gao Z."/>
            <person name="Gu W."/>
            <person name="Deng X."/>
            <person name="Ma D."/>
            <person name="Wang S."/>
            <person name="Liang W."/>
            <person name="Fang L."/>
            <person name="Cai C."/>
            <person name="Zhu X."/>
            <person name="Zhou B."/>
            <person name="Zhang Y."/>
            <person name="Chen Z."/>
            <person name="Xu S."/>
            <person name="Zhu R."/>
            <person name="Wang S."/>
            <person name="Zhang T."/>
            <person name="Zhao G."/>
        </authorList>
    </citation>
    <scope>NUCLEOTIDE SEQUENCE [LARGE SCALE GENOMIC DNA]</scope>
    <source>
        <strain evidence="3">cv. Xinhai21</strain>
        <tissue evidence="2">Leaf</tissue>
    </source>
</reference>
<organism evidence="2 3">
    <name type="scientific">Gossypium barbadense</name>
    <name type="common">Sea Island cotton</name>
    <name type="synonym">Hibiscus barbadensis</name>
    <dbReference type="NCBI Taxonomy" id="3634"/>
    <lineage>
        <taxon>Eukaryota</taxon>
        <taxon>Viridiplantae</taxon>
        <taxon>Streptophyta</taxon>
        <taxon>Embryophyta</taxon>
        <taxon>Tracheophyta</taxon>
        <taxon>Spermatophyta</taxon>
        <taxon>Magnoliopsida</taxon>
        <taxon>eudicotyledons</taxon>
        <taxon>Gunneridae</taxon>
        <taxon>Pentapetalae</taxon>
        <taxon>rosids</taxon>
        <taxon>malvids</taxon>
        <taxon>Malvales</taxon>
        <taxon>Malvaceae</taxon>
        <taxon>Malvoideae</taxon>
        <taxon>Gossypium</taxon>
    </lineage>
</organism>
<dbReference type="InterPro" id="IPR032675">
    <property type="entry name" value="LRR_dom_sf"/>
</dbReference>
<dbReference type="Pfam" id="PF18511">
    <property type="entry name" value="F-box_5"/>
    <property type="match status" value="1"/>
</dbReference>
<accession>A0A2P5XYF6</accession>
<dbReference type="GO" id="GO:0019005">
    <property type="term" value="C:SCF ubiquitin ligase complex"/>
    <property type="evidence" value="ECO:0007669"/>
    <property type="project" value="TreeGrafter"/>
</dbReference>
<dbReference type="SUPFAM" id="SSF52047">
    <property type="entry name" value="RNI-like"/>
    <property type="match status" value="1"/>
</dbReference>
<dbReference type="FunFam" id="1.20.1280.50:FF:000023">
    <property type="entry name" value="F-box/LRR-repeat protein 4"/>
    <property type="match status" value="1"/>
</dbReference>
<name>A0A2P5XYF6_GOSBA</name>
<dbReference type="PANTHER" id="PTHR13318:SF133">
    <property type="entry name" value="F-BOX PROTEIN SKIP2"/>
    <property type="match status" value="1"/>
</dbReference>
<dbReference type="PANTHER" id="PTHR13318">
    <property type="entry name" value="PARTNER OF PAIRED, ISOFORM B-RELATED"/>
    <property type="match status" value="1"/>
</dbReference>
<dbReference type="SMART" id="SM00367">
    <property type="entry name" value="LRR_CC"/>
    <property type="match status" value="6"/>
</dbReference>
<dbReference type="FunFam" id="3.80.10.10:FF:001170">
    <property type="entry name" value="Predicted protein"/>
    <property type="match status" value="1"/>
</dbReference>
<evidence type="ECO:0000313" key="2">
    <source>
        <dbReference type="EMBL" id="PPS08378.1"/>
    </source>
</evidence>
<proteinExistence type="predicted"/>
<evidence type="ECO:0000259" key="1">
    <source>
        <dbReference type="SMART" id="SM00256"/>
    </source>
</evidence>
<dbReference type="Gene3D" id="3.80.10.10">
    <property type="entry name" value="Ribonuclease Inhibitor"/>
    <property type="match status" value="1"/>
</dbReference>
<dbReference type="InterPro" id="IPR057207">
    <property type="entry name" value="FBXL15_LRR"/>
</dbReference>
<dbReference type="SUPFAM" id="SSF81383">
    <property type="entry name" value="F-box domain"/>
    <property type="match status" value="1"/>
</dbReference>
<dbReference type="OrthoDB" id="423607at2759"/>
<feature type="domain" description="F-box" evidence="1">
    <location>
        <begin position="48"/>
        <end position="88"/>
    </location>
</feature>
<dbReference type="EMBL" id="KZ664018">
    <property type="protein sequence ID" value="PPS08378.1"/>
    <property type="molecule type" value="Genomic_DNA"/>
</dbReference>
<dbReference type="Gene3D" id="1.20.1280.50">
    <property type="match status" value="1"/>
</dbReference>
<dbReference type="InterPro" id="IPR006553">
    <property type="entry name" value="Leu-rich_rpt_Cys-con_subtyp"/>
</dbReference>
<dbReference type="SMART" id="SM00256">
    <property type="entry name" value="FBOX"/>
    <property type="match status" value="1"/>
</dbReference>